<evidence type="ECO:0000256" key="1">
    <source>
        <dbReference type="SAM" id="Phobius"/>
    </source>
</evidence>
<evidence type="ECO:0000313" key="2">
    <source>
        <dbReference type="EMBL" id="CAK9324810.1"/>
    </source>
</evidence>
<dbReference type="EMBL" id="OZ021740">
    <property type="protein sequence ID" value="CAK9324810.1"/>
    <property type="molecule type" value="Genomic_DNA"/>
</dbReference>
<feature type="transmembrane region" description="Helical" evidence="1">
    <location>
        <begin position="43"/>
        <end position="62"/>
    </location>
</feature>
<sequence>MPSLCLSLSLSLSLFNVYYYYSKFVFSFLCFQTFKISTIIHSWDSSFISYSLIFLIQIRICLENKGGGGLLIIITFFSEFISLFLGRKYYENPMCCSSCIKLLMIPFVSLVLDTLFWHVFC</sequence>
<organism evidence="2 3">
    <name type="scientific">Citrullus colocynthis</name>
    <name type="common">colocynth</name>
    <dbReference type="NCBI Taxonomy" id="252529"/>
    <lineage>
        <taxon>Eukaryota</taxon>
        <taxon>Viridiplantae</taxon>
        <taxon>Streptophyta</taxon>
        <taxon>Embryophyta</taxon>
        <taxon>Tracheophyta</taxon>
        <taxon>Spermatophyta</taxon>
        <taxon>Magnoliopsida</taxon>
        <taxon>eudicotyledons</taxon>
        <taxon>Gunneridae</taxon>
        <taxon>Pentapetalae</taxon>
        <taxon>rosids</taxon>
        <taxon>fabids</taxon>
        <taxon>Cucurbitales</taxon>
        <taxon>Cucurbitaceae</taxon>
        <taxon>Benincaseae</taxon>
        <taxon>Citrullus</taxon>
    </lineage>
</organism>
<feature type="transmembrane region" description="Helical" evidence="1">
    <location>
        <begin position="69"/>
        <end position="90"/>
    </location>
</feature>
<reference evidence="2 3" key="1">
    <citation type="submission" date="2024-03" db="EMBL/GenBank/DDBJ databases">
        <authorList>
            <person name="Gkanogiannis A."/>
            <person name="Becerra Lopez-Lavalle L."/>
        </authorList>
    </citation>
    <scope>NUCLEOTIDE SEQUENCE [LARGE SCALE GENOMIC DNA]</scope>
</reference>
<gene>
    <name evidence="2" type="ORF">CITCOLO1_LOCUS17056</name>
</gene>
<proteinExistence type="predicted"/>
<evidence type="ECO:0000313" key="3">
    <source>
        <dbReference type="Proteomes" id="UP001642487"/>
    </source>
</evidence>
<dbReference type="Proteomes" id="UP001642487">
    <property type="component" value="Chromosome 6"/>
</dbReference>
<keyword evidence="1" id="KW-1133">Transmembrane helix</keyword>
<keyword evidence="1" id="KW-0812">Transmembrane</keyword>
<accession>A0ABP0YW95</accession>
<keyword evidence="1" id="KW-0472">Membrane</keyword>
<protein>
    <submittedName>
        <fullName evidence="2">Uncharacterized protein</fullName>
    </submittedName>
</protein>
<keyword evidence="3" id="KW-1185">Reference proteome</keyword>
<feature type="transmembrane region" description="Helical" evidence="1">
    <location>
        <begin position="102"/>
        <end position="120"/>
    </location>
</feature>
<name>A0ABP0YW95_9ROSI</name>